<dbReference type="InterPro" id="IPR002156">
    <property type="entry name" value="RNaseH_domain"/>
</dbReference>
<dbReference type="Proteomes" id="UP001358586">
    <property type="component" value="Chromosome 9"/>
</dbReference>
<dbReference type="InterPro" id="IPR052929">
    <property type="entry name" value="RNase_H-like_EbsB-rel"/>
</dbReference>
<protein>
    <recommendedName>
        <fullName evidence="1">RNase H type-1 domain-containing protein</fullName>
    </recommendedName>
</protein>
<dbReference type="InterPro" id="IPR012337">
    <property type="entry name" value="RNaseH-like_sf"/>
</dbReference>
<dbReference type="SUPFAM" id="SSF53098">
    <property type="entry name" value="Ribonuclease H-like"/>
    <property type="match status" value="1"/>
</dbReference>
<gene>
    <name evidence="2" type="ORF">PVK06_029758</name>
</gene>
<accession>A0ABR0NLG7</accession>
<reference evidence="2 3" key="1">
    <citation type="submission" date="2023-03" db="EMBL/GenBank/DDBJ databases">
        <title>WGS of Gossypium arboreum.</title>
        <authorList>
            <person name="Yu D."/>
        </authorList>
    </citation>
    <scope>NUCLEOTIDE SEQUENCE [LARGE SCALE GENOMIC DNA]</scope>
    <source>
        <tissue evidence="2">Leaf</tissue>
    </source>
</reference>
<dbReference type="PANTHER" id="PTHR47074">
    <property type="entry name" value="BNAC02G40300D PROTEIN"/>
    <property type="match status" value="1"/>
</dbReference>
<comment type="caution">
    <text evidence="2">The sequence shown here is derived from an EMBL/GenBank/DDBJ whole genome shotgun (WGS) entry which is preliminary data.</text>
</comment>
<sequence length="220" mass="25404">MEIFIWSLWFQRNKLVHEGIKLSFQELLGFIRGYGQDISLFQENIRSSLRSTVKENWRPPDFGVIKLNFDAAFQHASRLAVIAVIARDSEGEIVGAKTYLFTDVGDACLAEARTCVRALLFADMRGFRRLIIEGDSLTVIKSIQKKEKDKSVLRPITSQINFLEANFDHVTYTFVPRFGNRTAHTLAMERRRRQVHRFSSYGFKASFSSLSKFGIFFFEK</sequence>
<evidence type="ECO:0000259" key="1">
    <source>
        <dbReference type="Pfam" id="PF13456"/>
    </source>
</evidence>
<dbReference type="InterPro" id="IPR044730">
    <property type="entry name" value="RNase_H-like_dom_plant"/>
</dbReference>
<evidence type="ECO:0000313" key="3">
    <source>
        <dbReference type="Proteomes" id="UP001358586"/>
    </source>
</evidence>
<dbReference type="Gene3D" id="3.30.420.10">
    <property type="entry name" value="Ribonuclease H-like superfamily/Ribonuclease H"/>
    <property type="match status" value="1"/>
</dbReference>
<proteinExistence type="predicted"/>
<evidence type="ECO:0000313" key="2">
    <source>
        <dbReference type="EMBL" id="KAK5802175.1"/>
    </source>
</evidence>
<dbReference type="InterPro" id="IPR036397">
    <property type="entry name" value="RNaseH_sf"/>
</dbReference>
<feature type="domain" description="RNase H type-1" evidence="1">
    <location>
        <begin position="68"/>
        <end position="188"/>
    </location>
</feature>
<dbReference type="CDD" id="cd06222">
    <property type="entry name" value="RNase_H_like"/>
    <property type="match status" value="1"/>
</dbReference>
<name>A0ABR0NLG7_GOSAR</name>
<organism evidence="2 3">
    <name type="scientific">Gossypium arboreum</name>
    <name type="common">Tree cotton</name>
    <name type="synonym">Gossypium nanking</name>
    <dbReference type="NCBI Taxonomy" id="29729"/>
    <lineage>
        <taxon>Eukaryota</taxon>
        <taxon>Viridiplantae</taxon>
        <taxon>Streptophyta</taxon>
        <taxon>Embryophyta</taxon>
        <taxon>Tracheophyta</taxon>
        <taxon>Spermatophyta</taxon>
        <taxon>Magnoliopsida</taxon>
        <taxon>eudicotyledons</taxon>
        <taxon>Gunneridae</taxon>
        <taxon>Pentapetalae</taxon>
        <taxon>rosids</taxon>
        <taxon>malvids</taxon>
        <taxon>Malvales</taxon>
        <taxon>Malvaceae</taxon>
        <taxon>Malvoideae</taxon>
        <taxon>Gossypium</taxon>
    </lineage>
</organism>
<dbReference type="EMBL" id="JARKNE010000009">
    <property type="protein sequence ID" value="KAK5802175.1"/>
    <property type="molecule type" value="Genomic_DNA"/>
</dbReference>
<dbReference type="PANTHER" id="PTHR47074:SF61">
    <property type="entry name" value="RNASE H TYPE-1 DOMAIN-CONTAINING PROTEIN"/>
    <property type="match status" value="1"/>
</dbReference>
<keyword evidence="3" id="KW-1185">Reference proteome</keyword>
<dbReference type="Pfam" id="PF13456">
    <property type="entry name" value="RVT_3"/>
    <property type="match status" value="1"/>
</dbReference>